<sequence length="145" mass="16360">MVADTGQRTYYCLMLGRFLVGDTTPTDPDSSGPLAGVRFVESDLSSGQLTRFYPWVGEDVLRSSLGRDRPLDDLSCIGAIFQRNSWGPGSAMSYIRRAMCWMNSCTVAIQRPQAITSFKTYRPALMIICRAMFCWAWILFLCEMD</sequence>
<keyword evidence="1" id="KW-0472">Membrane</keyword>
<evidence type="ECO:0000313" key="2">
    <source>
        <dbReference type="EMBL" id="GBP32463.1"/>
    </source>
</evidence>
<comment type="caution">
    <text evidence="2">The sequence shown here is derived from an EMBL/GenBank/DDBJ whole genome shotgun (WGS) entry which is preliminary data.</text>
</comment>
<dbReference type="Proteomes" id="UP000299102">
    <property type="component" value="Unassembled WGS sequence"/>
</dbReference>
<name>A0A4C1V127_EUMVA</name>
<dbReference type="AlphaFoldDB" id="A0A4C1V127"/>
<dbReference type="EMBL" id="BGZK01000260">
    <property type="protein sequence ID" value="GBP32463.1"/>
    <property type="molecule type" value="Genomic_DNA"/>
</dbReference>
<proteinExistence type="predicted"/>
<keyword evidence="3" id="KW-1185">Reference proteome</keyword>
<reference evidence="2 3" key="1">
    <citation type="journal article" date="2019" name="Commun. Biol.">
        <title>The bagworm genome reveals a unique fibroin gene that provides high tensile strength.</title>
        <authorList>
            <person name="Kono N."/>
            <person name="Nakamura H."/>
            <person name="Ohtoshi R."/>
            <person name="Tomita M."/>
            <person name="Numata K."/>
            <person name="Arakawa K."/>
        </authorList>
    </citation>
    <scope>NUCLEOTIDE SEQUENCE [LARGE SCALE GENOMIC DNA]</scope>
</reference>
<evidence type="ECO:0000256" key="1">
    <source>
        <dbReference type="SAM" id="Phobius"/>
    </source>
</evidence>
<protein>
    <submittedName>
        <fullName evidence="2">Uncharacterized protein</fullName>
    </submittedName>
</protein>
<keyword evidence="1" id="KW-0812">Transmembrane</keyword>
<gene>
    <name evidence="2" type="ORF">EVAR_24627_1</name>
</gene>
<dbReference type="OrthoDB" id="7509750at2759"/>
<keyword evidence="1" id="KW-1133">Transmembrane helix</keyword>
<accession>A0A4C1V127</accession>
<feature type="transmembrane region" description="Helical" evidence="1">
    <location>
        <begin position="121"/>
        <end position="140"/>
    </location>
</feature>
<evidence type="ECO:0000313" key="3">
    <source>
        <dbReference type="Proteomes" id="UP000299102"/>
    </source>
</evidence>
<organism evidence="2 3">
    <name type="scientific">Eumeta variegata</name>
    <name type="common">Bagworm moth</name>
    <name type="synonym">Eumeta japonica</name>
    <dbReference type="NCBI Taxonomy" id="151549"/>
    <lineage>
        <taxon>Eukaryota</taxon>
        <taxon>Metazoa</taxon>
        <taxon>Ecdysozoa</taxon>
        <taxon>Arthropoda</taxon>
        <taxon>Hexapoda</taxon>
        <taxon>Insecta</taxon>
        <taxon>Pterygota</taxon>
        <taxon>Neoptera</taxon>
        <taxon>Endopterygota</taxon>
        <taxon>Lepidoptera</taxon>
        <taxon>Glossata</taxon>
        <taxon>Ditrysia</taxon>
        <taxon>Tineoidea</taxon>
        <taxon>Psychidae</taxon>
        <taxon>Oiketicinae</taxon>
        <taxon>Eumeta</taxon>
    </lineage>
</organism>